<evidence type="ECO:0000313" key="3">
    <source>
        <dbReference type="Proteomes" id="UP000236753"/>
    </source>
</evidence>
<sequence length="38" mass="4110">MFIKNMMLVTPMLAPLITVAPSVFAVDFGDGNSKNPEL</sequence>
<dbReference type="Proteomes" id="UP000236753">
    <property type="component" value="Unassembled WGS sequence"/>
</dbReference>
<feature type="chain" id="PRO_5009288666" evidence="1">
    <location>
        <begin position="26"/>
        <end position="38"/>
    </location>
</feature>
<dbReference type="AlphaFoldDB" id="A0A1H5WT94"/>
<gene>
    <name evidence="2" type="ORF">SAMN05216334_1218</name>
</gene>
<name>A0A1H5WT94_9PROT</name>
<keyword evidence="1" id="KW-0732">Signal</keyword>
<protein>
    <submittedName>
        <fullName evidence="2">Uncharacterized protein</fullName>
    </submittedName>
</protein>
<dbReference type="EMBL" id="FNUX01000021">
    <property type="protein sequence ID" value="SEG02638.1"/>
    <property type="molecule type" value="Genomic_DNA"/>
</dbReference>
<reference evidence="2 3" key="1">
    <citation type="submission" date="2016-10" db="EMBL/GenBank/DDBJ databases">
        <authorList>
            <person name="de Groot N.N."/>
        </authorList>
    </citation>
    <scope>NUCLEOTIDE SEQUENCE [LARGE SCALE GENOMIC DNA]</scope>
    <source>
        <strain evidence="2 3">Nm13</strain>
    </source>
</reference>
<accession>A0A1H5WT94</accession>
<evidence type="ECO:0000256" key="1">
    <source>
        <dbReference type="SAM" id="SignalP"/>
    </source>
</evidence>
<organism evidence="2 3">
    <name type="scientific">Nitrosomonas ureae</name>
    <dbReference type="NCBI Taxonomy" id="44577"/>
    <lineage>
        <taxon>Bacteria</taxon>
        <taxon>Pseudomonadati</taxon>
        <taxon>Pseudomonadota</taxon>
        <taxon>Betaproteobacteria</taxon>
        <taxon>Nitrosomonadales</taxon>
        <taxon>Nitrosomonadaceae</taxon>
        <taxon>Nitrosomonas</taxon>
    </lineage>
</organism>
<proteinExistence type="predicted"/>
<feature type="signal peptide" evidence="1">
    <location>
        <begin position="1"/>
        <end position="25"/>
    </location>
</feature>
<evidence type="ECO:0000313" key="2">
    <source>
        <dbReference type="EMBL" id="SEG02638.1"/>
    </source>
</evidence>